<accession>A0ABR2W1B2</accession>
<proteinExistence type="predicted"/>
<evidence type="ECO:0000256" key="1">
    <source>
        <dbReference type="SAM" id="MobiDB-lite"/>
    </source>
</evidence>
<feature type="region of interest" description="Disordered" evidence="1">
    <location>
        <begin position="43"/>
        <end position="96"/>
    </location>
</feature>
<dbReference type="EMBL" id="JASJQH010007175">
    <property type="protein sequence ID" value="KAK9716835.1"/>
    <property type="molecule type" value="Genomic_DNA"/>
</dbReference>
<evidence type="ECO:0000313" key="2">
    <source>
        <dbReference type="EMBL" id="KAK9716835.1"/>
    </source>
</evidence>
<dbReference type="Proteomes" id="UP001479436">
    <property type="component" value="Unassembled WGS sequence"/>
</dbReference>
<evidence type="ECO:0000313" key="3">
    <source>
        <dbReference type="Proteomes" id="UP001479436"/>
    </source>
</evidence>
<sequence length="166" mass="19349">MTAKQPDLNDLFNPASNTTENFRYSTDFTRELLAEFDTHRRKMHQELESQRMALESGVPLPDEQTVTESTPQKKQENPDEVPPKPVSPVQERKTGHKLKTLRKNILHMWRNHEATGKEEVNDVRRAKSWNPKESQEKARAKDRRSIFGTWKNFTLTTCIEDTTVDT</sequence>
<keyword evidence="3" id="KW-1185">Reference proteome</keyword>
<reference evidence="2 3" key="1">
    <citation type="submission" date="2023-04" db="EMBL/GenBank/DDBJ databases">
        <title>Genome of Basidiobolus ranarum AG-B5.</title>
        <authorList>
            <person name="Stajich J.E."/>
            <person name="Carter-House D."/>
            <person name="Gryganskyi A."/>
        </authorList>
    </citation>
    <scope>NUCLEOTIDE SEQUENCE [LARGE SCALE GENOMIC DNA]</scope>
    <source>
        <strain evidence="2 3">AG-B5</strain>
    </source>
</reference>
<comment type="caution">
    <text evidence="2">The sequence shown here is derived from an EMBL/GenBank/DDBJ whole genome shotgun (WGS) entry which is preliminary data.</text>
</comment>
<feature type="compositionally biased region" description="Basic and acidic residues" evidence="1">
    <location>
        <begin position="133"/>
        <end position="142"/>
    </location>
</feature>
<feature type="region of interest" description="Disordered" evidence="1">
    <location>
        <begin position="1"/>
        <end position="23"/>
    </location>
</feature>
<protein>
    <submittedName>
        <fullName evidence="2">Uncharacterized protein</fullName>
    </submittedName>
</protein>
<feature type="compositionally biased region" description="Polar residues" evidence="1">
    <location>
        <begin position="14"/>
        <end position="23"/>
    </location>
</feature>
<organism evidence="2 3">
    <name type="scientific">Basidiobolus ranarum</name>
    <dbReference type="NCBI Taxonomy" id="34480"/>
    <lineage>
        <taxon>Eukaryota</taxon>
        <taxon>Fungi</taxon>
        <taxon>Fungi incertae sedis</taxon>
        <taxon>Zoopagomycota</taxon>
        <taxon>Entomophthoromycotina</taxon>
        <taxon>Basidiobolomycetes</taxon>
        <taxon>Basidiobolales</taxon>
        <taxon>Basidiobolaceae</taxon>
        <taxon>Basidiobolus</taxon>
    </lineage>
</organism>
<name>A0ABR2W1B2_9FUNG</name>
<gene>
    <name evidence="2" type="ORF">K7432_006623</name>
</gene>
<feature type="region of interest" description="Disordered" evidence="1">
    <location>
        <begin position="117"/>
        <end position="142"/>
    </location>
</feature>